<organism evidence="2 3">
    <name type="scientific">Psychrosphaera haliotis</name>
    <dbReference type="NCBI Taxonomy" id="555083"/>
    <lineage>
        <taxon>Bacteria</taxon>
        <taxon>Pseudomonadati</taxon>
        <taxon>Pseudomonadota</taxon>
        <taxon>Gammaproteobacteria</taxon>
        <taxon>Alteromonadales</taxon>
        <taxon>Pseudoalteromonadaceae</taxon>
        <taxon>Psychrosphaera</taxon>
    </lineage>
</organism>
<dbReference type="AlphaFoldDB" id="A0A6N8F594"/>
<dbReference type="PANTHER" id="PTHR43245">
    <property type="entry name" value="BIFUNCTIONAL POLYMYXIN RESISTANCE PROTEIN ARNA"/>
    <property type="match status" value="1"/>
</dbReference>
<comment type="caution">
    <text evidence="2">The sequence shown here is derived from an EMBL/GenBank/DDBJ whole genome shotgun (WGS) entry which is preliminary data.</text>
</comment>
<dbReference type="Gene3D" id="3.40.50.720">
    <property type="entry name" value="NAD(P)-binding Rossmann-like Domain"/>
    <property type="match status" value="1"/>
</dbReference>
<dbReference type="InterPro" id="IPR050177">
    <property type="entry name" value="Lipid_A_modif_metabolic_enz"/>
</dbReference>
<dbReference type="PANTHER" id="PTHR43245:SF58">
    <property type="entry name" value="BLL5923 PROTEIN"/>
    <property type="match status" value="1"/>
</dbReference>
<sequence>MKRILITGASGFVGSHVVNYFADLVDDYEVSAAVRTLPLNTESPLLSPKLTLIAVGNLTDQTQWQQALQDVDVVIHCAAIATALNSDSLAEQNNDFTMVNTLATLHLARQAAEAKVSQFVFMSSIKAETADDAYGKSKQAAEKGLQALNTDMVVGILRPSIVYGSGVKGNIASLTKVLKKHIPLPFGLIKNKRSFLSVQNLVGLIQYLIEQNRAGVYNVSDGQTISTTDLLKAMRAGTNSKSILLPVPTSVFNLAGRLLNKQDVISRLVGDAEVDISHTLQNTDWKPTGNTAELITQYLKSER</sequence>
<accession>A0A6N8F594</accession>
<dbReference type="EMBL" id="WOCD01000001">
    <property type="protein sequence ID" value="MUH71334.1"/>
    <property type="molecule type" value="Genomic_DNA"/>
</dbReference>
<proteinExistence type="predicted"/>
<dbReference type="Pfam" id="PF01370">
    <property type="entry name" value="Epimerase"/>
    <property type="match status" value="1"/>
</dbReference>
<reference evidence="2 3" key="1">
    <citation type="submission" date="2019-11" db="EMBL/GenBank/DDBJ databases">
        <title>P. haliotis isolates from Z. marina roots.</title>
        <authorList>
            <person name="Cohen M."/>
            <person name="Jospin G."/>
            <person name="Eisen J.A."/>
            <person name="Coil D.A."/>
        </authorList>
    </citation>
    <scope>NUCLEOTIDE SEQUENCE [LARGE SCALE GENOMIC DNA]</scope>
    <source>
        <strain evidence="2 3">UCD-MCMsp1aY</strain>
    </source>
</reference>
<keyword evidence="3" id="KW-1185">Reference proteome</keyword>
<dbReference type="Proteomes" id="UP000439994">
    <property type="component" value="Unassembled WGS sequence"/>
</dbReference>
<dbReference type="InterPro" id="IPR001509">
    <property type="entry name" value="Epimerase_deHydtase"/>
</dbReference>
<evidence type="ECO:0000259" key="1">
    <source>
        <dbReference type="Pfam" id="PF01370"/>
    </source>
</evidence>
<dbReference type="InterPro" id="IPR036291">
    <property type="entry name" value="NAD(P)-bd_dom_sf"/>
</dbReference>
<evidence type="ECO:0000313" key="2">
    <source>
        <dbReference type="EMBL" id="MUH71334.1"/>
    </source>
</evidence>
<dbReference type="OrthoDB" id="9801056at2"/>
<protein>
    <submittedName>
        <fullName evidence="2">NAD-dependent epimerase/dehydratase family protein</fullName>
    </submittedName>
</protein>
<feature type="domain" description="NAD-dependent epimerase/dehydratase" evidence="1">
    <location>
        <begin position="4"/>
        <end position="219"/>
    </location>
</feature>
<name>A0A6N8F594_9GAMM</name>
<gene>
    <name evidence="2" type="ORF">GNP35_01780</name>
</gene>
<dbReference type="RefSeq" id="WP_155693971.1">
    <property type="nucleotide sequence ID" value="NZ_WOCD01000001.1"/>
</dbReference>
<evidence type="ECO:0000313" key="3">
    <source>
        <dbReference type="Proteomes" id="UP000439994"/>
    </source>
</evidence>
<dbReference type="SUPFAM" id="SSF51735">
    <property type="entry name" value="NAD(P)-binding Rossmann-fold domains"/>
    <property type="match status" value="1"/>
</dbReference>